<dbReference type="EMBL" id="JAHXRI010000001">
    <property type="protein sequence ID" value="MBZ1349138.1"/>
    <property type="molecule type" value="Genomic_DNA"/>
</dbReference>
<evidence type="ECO:0000256" key="2">
    <source>
        <dbReference type="ARBA" id="ARBA00022475"/>
    </source>
</evidence>
<dbReference type="GO" id="GO:0005886">
    <property type="term" value="C:plasma membrane"/>
    <property type="evidence" value="ECO:0007669"/>
    <property type="project" value="UniProtKB-SubCell"/>
</dbReference>
<accession>A0A953N6W6</accession>
<keyword evidence="4 6" id="KW-1133">Transmembrane helix</keyword>
<keyword evidence="5 6" id="KW-0472">Membrane</keyword>
<feature type="transmembrane region" description="Helical" evidence="6">
    <location>
        <begin position="244"/>
        <end position="270"/>
    </location>
</feature>
<dbReference type="RefSeq" id="WP_259659556.1">
    <property type="nucleotide sequence ID" value="NZ_JAHXRI010000001.1"/>
</dbReference>
<evidence type="ECO:0000256" key="1">
    <source>
        <dbReference type="ARBA" id="ARBA00004651"/>
    </source>
</evidence>
<dbReference type="Pfam" id="PF03631">
    <property type="entry name" value="Virul_fac_BrkB"/>
    <property type="match status" value="1"/>
</dbReference>
<feature type="transmembrane region" description="Helical" evidence="6">
    <location>
        <begin position="216"/>
        <end position="238"/>
    </location>
</feature>
<evidence type="ECO:0000256" key="3">
    <source>
        <dbReference type="ARBA" id="ARBA00022692"/>
    </source>
</evidence>
<feature type="transmembrane region" description="Helical" evidence="6">
    <location>
        <begin position="36"/>
        <end position="62"/>
    </location>
</feature>
<reference evidence="7" key="1">
    <citation type="submission" date="2021-07" db="EMBL/GenBank/DDBJ databases">
        <title>New genus and species of the family Alcaligenaceae.</title>
        <authorList>
            <person name="Hahn M.W."/>
        </authorList>
    </citation>
    <scope>NUCLEOTIDE SEQUENCE</scope>
    <source>
        <strain evidence="7">LF4-65</strain>
    </source>
</reference>
<evidence type="ECO:0000256" key="5">
    <source>
        <dbReference type="ARBA" id="ARBA00023136"/>
    </source>
</evidence>
<dbReference type="Proteomes" id="UP000739565">
    <property type="component" value="Unassembled WGS sequence"/>
</dbReference>
<name>A0A953N6W6_9BURK</name>
<keyword evidence="2" id="KW-1003">Cell membrane</keyword>
<dbReference type="PIRSF" id="PIRSF035875">
    <property type="entry name" value="RNase_BN"/>
    <property type="match status" value="1"/>
</dbReference>
<dbReference type="AlphaFoldDB" id="A0A953N6W6"/>
<dbReference type="PANTHER" id="PTHR30213:SF0">
    <property type="entry name" value="UPF0761 MEMBRANE PROTEIN YIHY"/>
    <property type="match status" value="1"/>
</dbReference>
<dbReference type="NCBIfam" id="TIGR00765">
    <property type="entry name" value="yihY_not_rbn"/>
    <property type="match status" value="1"/>
</dbReference>
<feature type="transmembrane region" description="Helical" evidence="6">
    <location>
        <begin position="100"/>
        <end position="122"/>
    </location>
</feature>
<feature type="transmembrane region" description="Helical" evidence="6">
    <location>
        <begin position="187"/>
        <end position="204"/>
    </location>
</feature>
<dbReference type="InterPro" id="IPR017039">
    <property type="entry name" value="Virul_fac_BrkB"/>
</dbReference>
<evidence type="ECO:0000313" key="7">
    <source>
        <dbReference type="EMBL" id="MBZ1349138.1"/>
    </source>
</evidence>
<keyword evidence="8" id="KW-1185">Reference proteome</keyword>
<organism evidence="7 8">
    <name type="scientific">Zwartia hollandica</name>
    <dbReference type="NCBI Taxonomy" id="324606"/>
    <lineage>
        <taxon>Bacteria</taxon>
        <taxon>Pseudomonadati</taxon>
        <taxon>Pseudomonadota</taxon>
        <taxon>Betaproteobacteria</taxon>
        <taxon>Burkholderiales</taxon>
        <taxon>Alcaligenaceae</taxon>
        <taxon>Zwartia</taxon>
    </lineage>
</organism>
<keyword evidence="3 6" id="KW-0812">Transmembrane</keyword>
<evidence type="ECO:0000256" key="4">
    <source>
        <dbReference type="ARBA" id="ARBA00022989"/>
    </source>
</evidence>
<sequence length="299" mass="32670">MSSNLAHTPSNTLLKPWQLAIAIAFKRSLKANTMQLASSLAFSTVFAIVPLLAVVLSIFTALPQFDEFNRALQEYLTNSLLPAQLSSNIMDYLNAFAAQASHLSVIGGVFLIGTIIALVISVDEALNTVWRIKEQRHALRRLFVYVMIVVVGPVMLSVLLWATAFLARESFGHVTHIPALLNLSLKLSPFVVSTLGFTVLFVVVPNTSVLWRDALLGGFVAALLLEAMKFGFALYITSFSTYTLIYGAFAAVPVFLLWVYFSWLGVLLGGHVAANLPLLRQQTLQSAGSKLEEEHATGQ</sequence>
<dbReference type="PANTHER" id="PTHR30213">
    <property type="entry name" value="INNER MEMBRANE PROTEIN YHJD"/>
    <property type="match status" value="1"/>
</dbReference>
<evidence type="ECO:0000256" key="6">
    <source>
        <dbReference type="SAM" id="Phobius"/>
    </source>
</evidence>
<comment type="subcellular location">
    <subcellularLocation>
        <location evidence="1">Cell membrane</location>
        <topology evidence="1">Multi-pass membrane protein</topology>
    </subcellularLocation>
</comment>
<feature type="transmembrane region" description="Helical" evidence="6">
    <location>
        <begin position="142"/>
        <end position="167"/>
    </location>
</feature>
<protein>
    <submittedName>
        <fullName evidence="7">YihY family inner membrane protein</fullName>
    </submittedName>
</protein>
<evidence type="ECO:0000313" key="8">
    <source>
        <dbReference type="Proteomes" id="UP000739565"/>
    </source>
</evidence>
<proteinExistence type="predicted"/>
<gene>
    <name evidence="7" type="ORF">KZZ10_00625</name>
</gene>
<comment type="caution">
    <text evidence="7">The sequence shown here is derived from an EMBL/GenBank/DDBJ whole genome shotgun (WGS) entry which is preliminary data.</text>
</comment>